<reference evidence="5" key="1">
    <citation type="journal article" date="2022" name="Plant J.">
        <title>Strategies of tolerance reflected in two North American maple genomes.</title>
        <authorList>
            <person name="McEvoy S.L."/>
            <person name="Sezen U.U."/>
            <person name="Trouern-Trend A."/>
            <person name="McMahon S.M."/>
            <person name="Schaberg P.G."/>
            <person name="Yang J."/>
            <person name="Wegrzyn J.L."/>
            <person name="Swenson N.G."/>
        </authorList>
    </citation>
    <scope>NUCLEOTIDE SEQUENCE</scope>
    <source>
        <strain evidence="5">NS2018</strain>
    </source>
</reference>
<evidence type="ECO:0000259" key="4">
    <source>
        <dbReference type="Pfam" id="PF23282"/>
    </source>
</evidence>
<keyword evidence="6" id="KW-1185">Reference proteome</keyword>
<feature type="domain" description="C-JID" evidence="3">
    <location>
        <begin position="266"/>
        <end position="405"/>
    </location>
</feature>
<keyword evidence="2" id="KW-0677">Repeat</keyword>
<dbReference type="Pfam" id="PF23282">
    <property type="entry name" value="WHD_ROQ1"/>
    <property type="match status" value="1"/>
</dbReference>
<reference evidence="5" key="2">
    <citation type="submission" date="2023-06" db="EMBL/GenBank/DDBJ databases">
        <authorList>
            <person name="Swenson N.G."/>
            <person name="Wegrzyn J.L."/>
            <person name="Mcevoy S.L."/>
        </authorList>
    </citation>
    <scope>NUCLEOTIDE SEQUENCE</scope>
    <source>
        <strain evidence="5">NS2018</strain>
        <tissue evidence="5">Leaf</tissue>
    </source>
</reference>
<dbReference type="Pfam" id="PF07725">
    <property type="entry name" value="LRR_3"/>
    <property type="match status" value="1"/>
</dbReference>
<proteinExistence type="predicted"/>
<sequence length="454" mass="52493">MEILNSCDFDYDFGIKGLIEKSLITISKNEVWMHDLLQEMCWEIIREDHRNEPGKWSRLWLSNHVHDVLARNTATHSVEGIMVDMPKQGIHVHLNGKSFSNMGNLRLLKISNVQLSDSLEYLSNELRFLKWHEYPLYTLPSTFEPKKLVKLNMSYSNIKYLWKGKKVFEKLKAIKLRYCRNLTMSPDFTKVPNLEKLDLEGAENCTALETMSSAIELSSSQSVALHLFNCFKLVDNQGKENSLAVLLLKHHLQEISNRSTQFHICLPGNEIPECFKNWREGYELQIGLSPNWFNDEFVGFAVFAVISNPSNVNEFEVRCSITVKARNYIFGFAIASFTPMQSDHLWLGYLSLEEINKKHSDQRENLSIASCIHADFLFVGREYNYWDGNTVKRCGIRLVYKGDLEYFEGVEAMEDSILEQNHDVCNASSKVDLMMQTPGILDGTIKNWYNNRMP</sequence>
<dbReference type="EMBL" id="JAUESC010000003">
    <property type="protein sequence ID" value="KAK0602174.1"/>
    <property type="molecule type" value="Genomic_DNA"/>
</dbReference>
<evidence type="ECO:0000313" key="6">
    <source>
        <dbReference type="Proteomes" id="UP001168877"/>
    </source>
</evidence>
<evidence type="ECO:0000259" key="3">
    <source>
        <dbReference type="Pfam" id="PF20160"/>
    </source>
</evidence>
<evidence type="ECO:0000256" key="2">
    <source>
        <dbReference type="ARBA" id="ARBA00022737"/>
    </source>
</evidence>
<gene>
    <name evidence="5" type="ORF">LWI29_031049</name>
</gene>
<dbReference type="PANTHER" id="PTHR11017">
    <property type="entry name" value="LEUCINE-RICH REPEAT-CONTAINING PROTEIN"/>
    <property type="match status" value="1"/>
</dbReference>
<organism evidence="5 6">
    <name type="scientific">Acer saccharum</name>
    <name type="common">Sugar maple</name>
    <dbReference type="NCBI Taxonomy" id="4024"/>
    <lineage>
        <taxon>Eukaryota</taxon>
        <taxon>Viridiplantae</taxon>
        <taxon>Streptophyta</taxon>
        <taxon>Embryophyta</taxon>
        <taxon>Tracheophyta</taxon>
        <taxon>Spermatophyta</taxon>
        <taxon>Magnoliopsida</taxon>
        <taxon>eudicotyledons</taxon>
        <taxon>Gunneridae</taxon>
        <taxon>Pentapetalae</taxon>
        <taxon>rosids</taxon>
        <taxon>malvids</taxon>
        <taxon>Sapindales</taxon>
        <taxon>Sapindaceae</taxon>
        <taxon>Hippocastanoideae</taxon>
        <taxon>Acereae</taxon>
        <taxon>Acer</taxon>
    </lineage>
</organism>
<dbReference type="Gene3D" id="3.80.10.10">
    <property type="entry name" value="Ribonuclease Inhibitor"/>
    <property type="match status" value="1"/>
</dbReference>
<dbReference type="Pfam" id="PF20160">
    <property type="entry name" value="C-JID"/>
    <property type="match status" value="1"/>
</dbReference>
<evidence type="ECO:0000313" key="5">
    <source>
        <dbReference type="EMBL" id="KAK0602174.1"/>
    </source>
</evidence>
<dbReference type="InterPro" id="IPR044974">
    <property type="entry name" value="Disease_R_plants"/>
</dbReference>
<dbReference type="PANTHER" id="PTHR11017:SF573">
    <property type="entry name" value="ADP-RIBOSYL CYCLASE_CYCLIC ADP-RIBOSE HYDROLASE"/>
    <property type="match status" value="1"/>
</dbReference>
<evidence type="ECO:0000256" key="1">
    <source>
        <dbReference type="ARBA" id="ARBA00022614"/>
    </source>
</evidence>
<feature type="domain" description="Disease resistance protein Roq1-like winged-helix" evidence="4">
    <location>
        <begin position="3"/>
        <end position="47"/>
    </location>
</feature>
<dbReference type="AlphaFoldDB" id="A0AA39T836"/>
<comment type="caution">
    <text evidence="5">The sequence shown here is derived from an EMBL/GenBank/DDBJ whole genome shotgun (WGS) entry which is preliminary data.</text>
</comment>
<dbReference type="GO" id="GO:0006952">
    <property type="term" value="P:defense response"/>
    <property type="evidence" value="ECO:0007669"/>
    <property type="project" value="InterPro"/>
</dbReference>
<dbReference type="SUPFAM" id="SSF52058">
    <property type="entry name" value="L domain-like"/>
    <property type="match status" value="1"/>
</dbReference>
<dbReference type="InterPro" id="IPR045344">
    <property type="entry name" value="C-JID"/>
</dbReference>
<dbReference type="InterPro" id="IPR032675">
    <property type="entry name" value="LRR_dom_sf"/>
</dbReference>
<dbReference type="InterPro" id="IPR058192">
    <property type="entry name" value="WHD_ROQ1-like"/>
</dbReference>
<protein>
    <submittedName>
        <fullName evidence="5">Uncharacterized protein</fullName>
    </submittedName>
</protein>
<name>A0AA39T836_ACESA</name>
<accession>A0AA39T836</accession>
<keyword evidence="1" id="KW-0433">Leucine-rich repeat</keyword>
<dbReference type="Proteomes" id="UP001168877">
    <property type="component" value="Unassembled WGS sequence"/>
</dbReference>
<dbReference type="InterPro" id="IPR011713">
    <property type="entry name" value="Leu-rich_rpt_3"/>
</dbReference>